<dbReference type="GO" id="GO:0005886">
    <property type="term" value="C:plasma membrane"/>
    <property type="evidence" value="ECO:0007669"/>
    <property type="project" value="UniProtKB-SubCell"/>
</dbReference>
<evidence type="ECO:0000256" key="5">
    <source>
        <dbReference type="ARBA" id="ARBA00022692"/>
    </source>
</evidence>
<feature type="transmembrane region" description="Helical" evidence="9">
    <location>
        <begin position="390"/>
        <end position="411"/>
    </location>
</feature>
<evidence type="ECO:0000256" key="4">
    <source>
        <dbReference type="ARBA" id="ARBA00022475"/>
    </source>
</evidence>
<keyword evidence="4 9" id="KW-1003">Cell membrane</keyword>
<feature type="transmembrane region" description="Helical" evidence="9">
    <location>
        <begin position="15"/>
        <end position="33"/>
    </location>
</feature>
<feature type="transmembrane region" description="Helical" evidence="9">
    <location>
        <begin position="300"/>
        <end position="319"/>
    </location>
</feature>
<keyword evidence="6 9" id="KW-0769">Symport</keyword>
<comment type="similarity">
    <text evidence="2 9">Belongs to the alanine or glycine:cation symporter (AGCS) (TC 2.A.25) family.</text>
</comment>
<dbReference type="InterPro" id="IPR001463">
    <property type="entry name" value="Na/Ala_symport"/>
</dbReference>
<dbReference type="FunFam" id="1.20.1740.10:FF:000004">
    <property type="entry name" value="Sodium:alanine symporter family protein"/>
    <property type="match status" value="1"/>
</dbReference>
<dbReference type="PRINTS" id="PR00175">
    <property type="entry name" value="NAALASMPORT"/>
</dbReference>
<dbReference type="PANTHER" id="PTHR30330:SF1">
    <property type="entry name" value="AMINO-ACID CARRIER PROTEIN ALST"/>
    <property type="match status" value="1"/>
</dbReference>
<dbReference type="Proteomes" id="UP000188342">
    <property type="component" value="Unassembled WGS sequence"/>
</dbReference>
<protein>
    <submittedName>
        <fullName evidence="10">Sodium/alanine symporter family protein</fullName>
    </submittedName>
</protein>
<accession>A0A1R4JIG0</accession>
<name>A0A1R4JIG0_9ACTN</name>
<evidence type="ECO:0000256" key="3">
    <source>
        <dbReference type="ARBA" id="ARBA00022448"/>
    </source>
</evidence>
<dbReference type="Pfam" id="PF01235">
    <property type="entry name" value="Na_Ala_symp"/>
    <property type="match status" value="1"/>
</dbReference>
<comment type="subcellular location">
    <subcellularLocation>
        <location evidence="1 9">Cell membrane</location>
        <topology evidence="1 9">Multi-pass membrane protein</topology>
    </subcellularLocation>
</comment>
<gene>
    <name evidence="10" type="ORF">FM114_07700</name>
</gene>
<sequence>MNQIHSLVGWLNTQLSWVLIVAIIIAGLVFTVWTRGLQFRRLGTMVRIALDSRTGAGDGISSFQAFCISLASRVGTGNIAGVAIALALGGPGAIFWMWVMASLGMATAFIEATLAQLYKVPHTDGTFRGGPAYYMQRGMRNRPLGILFAIFLIFTFGFAYQMVQANTIAGVVKATYGIAPIWTGLALAAATAAVVLGGVKSVAKATEWMAPLMALAYLLLALAVIAVNLPEVPHMFMQIFKGAFGLDEALSGTAGGLAATMLNGIKRGLYSNEAGEGSAPNAAAAATTSHPAHQGLIQSLGVFVDTILVCTATALVIMLSDPSLYTPGVTTKADAGATLTQRTLEFSLGGWVGPVFSIILFTFVYSTLVGNESYAEINMDFLRGGRAGELFIRILTIVSVVLGAVAELSFVWDLADVAMTTMALTNLVALAFLGKKAIQTLRHFEAQPDPVTAQFNLDQNSFMDDDIPGEVWHKRPGHEAGKWFNPSGEDALTAAD</sequence>
<evidence type="ECO:0000256" key="9">
    <source>
        <dbReference type="RuleBase" id="RU363064"/>
    </source>
</evidence>
<keyword evidence="5 9" id="KW-0812">Transmembrane</keyword>
<feature type="transmembrane region" description="Helical" evidence="9">
    <location>
        <begin position="79"/>
        <end position="99"/>
    </location>
</feature>
<evidence type="ECO:0000256" key="7">
    <source>
        <dbReference type="ARBA" id="ARBA00022989"/>
    </source>
</evidence>
<keyword evidence="8 9" id="KW-0472">Membrane</keyword>
<evidence type="ECO:0000313" key="10">
    <source>
        <dbReference type="EMBL" id="SJN31816.1"/>
    </source>
</evidence>
<feature type="transmembrane region" description="Helical" evidence="9">
    <location>
        <begin position="348"/>
        <end position="369"/>
    </location>
</feature>
<feature type="transmembrane region" description="Helical" evidence="9">
    <location>
        <begin position="208"/>
        <end position="229"/>
    </location>
</feature>
<keyword evidence="7 9" id="KW-1133">Transmembrane helix</keyword>
<evidence type="ECO:0000256" key="8">
    <source>
        <dbReference type="ARBA" id="ARBA00023136"/>
    </source>
</evidence>
<proteinExistence type="inferred from homology"/>
<dbReference type="STRING" id="1255658.FM114_07700"/>
<dbReference type="OrthoDB" id="9806926at2"/>
<reference evidence="10 11" key="1">
    <citation type="submission" date="2017-02" db="EMBL/GenBank/DDBJ databases">
        <authorList>
            <person name="Peterson S.W."/>
        </authorList>
    </citation>
    <scope>NUCLEOTIDE SEQUENCE [LARGE SCALE GENOMIC DNA]</scope>
    <source>
        <strain evidence="10 11">LSP_Lj1</strain>
    </source>
</reference>
<evidence type="ECO:0000256" key="6">
    <source>
        <dbReference type="ARBA" id="ARBA00022847"/>
    </source>
</evidence>
<dbReference type="PANTHER" id="PTHR30330">
    <property type="entry name" value="AGSS FAMILY TRANSPORTER, SODIUM-ALANINE"/>
    <property type="match status" value="1"/>
</dbReference>
<evidence type="ECO:0000313" key="11">
    <source>
        <dbReference type="Proteomes" id="UP000188342"/>
    </source>
</evidence>
<feature type="transmembrane region" description="Helical" evidence="9">
    <location>
        <begin position="417"/>
        <end position="434"/>
    </location>
</feature>
<dbReference type="GO" id="GO:0005283">
    <property type="term" value="F:amino acid:sodium symporter activity"/>
    <property type="evidence" value="ECO:0007669"/>
    <property type="project" value="InterPro"/>
</dbReference>
<feature type="transmembrane region" description="Helical" evidence="9">
    <location>
        <begin position="175"/>
        <end position="196"/>
    </location>
</feature>
<dbReference type="NCBIfam" id="TIGR00835">
    <property type="entry name" value="agcS"/>
    <property type="match status" value="1"/>
</dbReference>
<organism evidence="10 11">
    <name type="scientific">Luteococcus japonicus LSP_Lj1</name>
    <dbReference type="NCBI Taxonomy" id="1255658"/>
    <lineage>
        <taxon>Bacteria</taxon>
        <taxon>Bacillati</taxon>
        <taxon>Actinomycetota</taxon>
        <taxon>Actinomycetes</taxon>
        <taxon>Propionibacteriales</taxon>
        <taxon>Propionibacteriaceae</taxon>
        <taxon>Luteococcus</taxon>
    </lineage>
</organism>
<dbReference type="Gene3D" id="1.20.1740.10">
    <property type="entry name" value="Amino acid/polyamine transporter I"/>
    <property type="match status" value="1"/>
</dbReference>
<evidence type="ECO:0000256" key="1">
    <source>
        <dbReference type="ARBA" id="ARBA00004651"/>
    </source>
</evidence>
<keyword evidence="11" id="KW-1185">Reference proteome</keyword>
<dbReference type="EMBL" id="FUKQ01000032">
    <property type="protein sequence ID" value="SJN31816.1"/>
    <property type="molecule type" value="Genomic_DNA"/>
</dbReference>
<dbReference type="AlphaFoldDB" id="A0A1R4JIG0"/>
<feature type="transmembrane region" description="Helical" evidence="9">
    <location>
        <begin position="144"/>
        <end position="163"/>
    </location>
</feature>
<dbReference type="RefSeq" id="WP_094764587.1">
    <property type="nucleotide sequence ID" value="NZ_FUKQ01000032.1"/>
</dbReference>
<keyword evidence="3 9" id="KW-0813">Transport</keyword>
<evidence type="ECO:0000256" key="2">
    <source>
        <dbReference type="ARBA" id="ARBA00009261"/>
    </source>
</evidence>